<sequence length="184" mass="19221">MRLAAASATPAARAWCSRSRAAAQWRSSASLRRPREGNRRFRPRSPRQPSAVAPSAAEHLSGRGARRPPLSSSAGTVTAACVRTTGAACLSLRPARMPQGAPRGAPSNLAMASLSSRSRSQLFSSPKAPAAFSQLRAALQVRPFTSSSAGAPAAVPQLPTVPGCTAVYVSTCTDPWTNLAVEEW</sequence>
<organism evidence="2 3">
    <name type="scientific">Olpidium bornovanus</name>
    <dbReference type="NCBI Taxonomy" id="278681"/>
    <lineage>
        <taxon>Eukaryota</taxon>
        <taxon>Fungi</taxon>
        <taxon>Fungi incertae sedis</taxon>
        <taxon>Olpidiomycota</taxon>
        <taxon>Olpidiomycotina</taxon>
        <taxon>Olpidiomycetes</taxon>
        <taxon>Olpidiales</taxon>
        <taxon>Olpidiaceae</taxon>
        <taxon>Olpidium</taxon>
    </lineage>
</organism>
<dbReference type="AlphaFoldDB" id="A0A8H7ZWB8"/>
<feature type="compositionally biased region" description="Low complexity" evidence="1">
    <location>
        <begin position="18"/>
        <end position="31"/>
    </location>
</feature>
<evidence type="ECO:0000256" key="1">
    <source>
        <dbReference type="SAM" id="MobiDB-lite"/>
    </source>
</evidence>
<dbReference type="Proteomes" id="UP000673691">
    <property type="component" value="Unassembled WGS sequence"/>
</dbReference>
<feature type="region of interest" description="Disordered" evidence="1">
    <location>
        <begin position="18"/>
        <end position="75"/>
    </location>
</feature>
<dbReference type="EMBL" id="JAEFCI010004923">
    <property type="protein sequence ID" value="KAG5460634.1"/>
    <property type="molecule type" value="Genomic_DNA"/>
</dbReference>
<evidence type="ECO:0000313" key="3">
    <source>
        <dbReference type="Proteomes" id="UP000673691"/>
    </source>
</evidence>
<gene>
    <name evidence="2" type="ORF">BJ554DRAFT_7291</name>
</gene>
<protein>
    <submittedName>
        <fullName evidence="2">Uncharacterized protein</fullName>
    </submittedName>
</protein>
<name>A0A8H7ZWB8_9FUNG</name>
<reference evidence="2 3" key="1">
    <citation type="journal article" name="Sci. Rep.">
        <title>Genome-scale phylogenetic analyses confirm Olpidium as the closest living zoosporic fungus to the non-flagellated, terrestrial fungi.</title>
        <authorList>
            <person name="Chang Y."/>
            <person name="Rochon D."/>
            <person name="Sekimoto S."/>
            <person name="Wang Y."/>
            <person name="Chovatia M."/>
            <person name="Sandor L."/>
            <person name="Salamov A."/>
            <person name="Grigoriev I.V."/>
            <person name="Stajich J.E."/>
            <person name="Spatafora J.W."/>
        </authorList>
    </citation>
    <scope>NUCLEOTIDE SEQUENCE [LARGE SCALE GENOMIC DNA]</scope>
    <source>
        <strain evidence="2">S191</strain>
    </source>
</reference>
<evidence type="ECO:0000313" key="2">
    <source>
        <dbReference type="EMBL" id="KAG5460634.1"/>
    </source>
</evidence>
<dbReference type="OrthoDB" id="201621at2759"/>
<accession>A0A8H7ZWB8</accession>
<keyword evidence="3" id="KW-1185">Reference proteome</keyword>
<proteinExistence type="predicted"/>
<comment type="caution">
    <text evidence="2">The sequence shown here is derived from an EMBL/GenBank/DDBJ whole genome shotgun (WGS) entry which is preliminary data.</text>
</comment>